<dbReference type="STRING" id="482461.SAMN05216244_1156"/>
<gene>
    <name evidence="2" type="ORF">SAMN05216244_1156</name>
</gene>
<dbReference type="Proteomes" id="UP000182347">
    <property type="component" value="Unassembled WGS sequence"/>
</dbReference>
<evidence type="ECO:0000256" key="1">
    <source>
        <dbReference type="SAM" id="Phobius"/>
    </source>
</evidence>
<evidence type="ECO:0000313" key="3">
    <source>
        <dbReference type="Proteomes" id="UP000182347"/>
    </source>
</evidence>
<proteinExistence type="predicted"/>
<reference evidence="3" key="1">
    <citation type="submission" date="2016-10" db="EMBL/GenBank/DDBJ databases">
        <authorList>
            <person name="Varghese N."/>
            <person name="Submissions S."/>
        </authorList>
    </citation>
    <scope>NUCLEOTIDE SEQUENCE [LARGE SCALE GENOMIC DNA]</scope>
    <source>
        <strain evidence="3">CGMCC 1.6199</strain>
    </source>
</reference>
<evidence type="ECO:0008006" key="4">
    <source>
        <dbReference type="Google" id="ProtNLM"/>
    </source>
</evidence>
<keyword evidence="1" id="KW-1133">Transmembrane helix</keyword>
<keyword evidence="1" id="KW-0812">Transmembrane</keyword>
<name>A0A1G9NUB4_9BACI</name>
<feature type="transmembrane region" description="Helical" evidence="1">
    <location>
        <begin position="39"/>
        <end position="60"/>
    </location>
</feature>
<keyword evidence="3" id="KW-1185">Reference proteome</keyword>
<organism evidence="2 3">
    <name type="scientific">Sediminibacillus halophilus</name>
    <dbReference type="NCBI Taxonomy" id="482461"/>
    <lineage>
        <taxon>Bacteria</taxon>
        <taxon>Bacillati</taxon>
        <taxon>Bacillota</taxon>
        <taxon>Bacilli</taxon>
        <taxon>Bacillales</taxon>
        <taxon>Bacillaceae</taxon>
        <taxon>Sediminibacillus</taxon>
    </lineage>
</organism>
<evidence type="ECO:0000313" key="2">
    <source>
        <dbReference type="EMBL" id="SDL89970.1"/>
    </source>
</evidence>
<sequence length="74" mass="8664">MNSNKLSSIPLWLLVVTAFILICQGSWMFWDARKRGHNAWLWGFLGLIQFPTYLIIYLIFARKIFKRKVSGSNS</sequence>
<protein>
    <recommendedName>
        <fullName evidence="4">Sigma-Y antisigma factor component</fullName>
    </recommendedName>
</protein>
<dbReference type="OrthoDB" id="2353968at2"/>
<accession>A0A1G9NUB4</accession>
<keyword evidence="1" id="KW-0472">Membrane</keyword>
<feature type="transmembrane region" description="Helical" evidence="1">
    <location>
        <begin position="9"/>
        <end position="27"/>
    </location>
</feature>
<dbReference type="EMBL" id="FNHF01000001">
    <property type="protein sequence ID" value="SDL89970.1"/>
    <property type="molecule type" value="Genomic_DNA"/>
</dbReference>
<dbReference type="AlphaFoldDB" id="A0A1G9NUB4"/>